<name>X1PHC0_9ZZZZ</name>
<proteinExistence type="inferred from homology"/>
<dbReference type="PANTHER" id="PTHR30389:SF17">
    <property type="entry name" value="L(+)-TARTRATE DEHYDRATASE SUBUNIT ALPHA-RELATED"/>
    <property type="match status" value="1"/>
</dbReference>
<evidence type="ECO:0000313" key="8">
    <source>
        <dbReference type="EMBL" id="GAI55253.1"/>
    </source>
</evidence>
<dbReference type="GO" id="GO:0046872">
    <property type="term" value="F:metal ion binding"/>
    <property type="evidence" value="ECO:0007669"/>
    <property type="project" value="UniProtKB-KW"/>
</dbReference>
<feature type="non-terminal residue" evidence="8">
    <location>
        <position position="140"/>
    </location>
</feature>
<evidence type="ECO:0000256" key="3">
    <source>
        <dbReference type="ARBA" id="ARBA00022723"/>
    </source>
</evidence>
<accession>X1PHC0</accession>
<keyword evidence="6" id="KW-0456">Lyase</keyword>
<keyword evidence="3" id="KW-0479">Metal-binding</keyword>
<dbReference type="PANTHER" id="PTHR30389">
    <property type="entry name" value="FUMARATE HYDRATASE-RELATED"/>
    <property type="match status" value="1"/>
</dbReference>
<evidence type="ECO:0000256" key="2">
    <source>
        <dbReference type="ARBA" id="ARBA00022485"/>
    </source>
</evidence>
<evidence type="ECO:0000256" key="6">
    <source>
        <dbReference type="ARBA" id="ARBA00023239"/>
    </source>
</evidence>
<keyword evidence="5" id="KW-0411">Iron-sulfur</keyword>
<evidence type="ECO:0000256" key="5">
    <source>
        <dbReference type="ARBA" id="ARBA00023014"/>
    </source>
</evidence>
<evidence type="ECO:0000256" key="4">
    <source>
        <dbReference type="ARBA" id="ARBA00023004"/>
    </source>
</evidence>
<dbReference type="InterPro" id="IPR004646">
    <property type="entry name" value="Fe-S_hydro-lyase_TtdA-typ_cat"/>
</dbReference>
<evidence type="ECO:0000256" key="1">
    <source>
        <dbReference type="ARBA" id="ARBA00008876"/>
    </source>
</evidence>
<dbReference type="AlphaFoldDB" id="X1PHC0"/>
<feature type="domain" description="Fe-S hydro-lyase tartrate dehydratase alpha-type catalytic" evidence="7">
    <location>
        <begin position="10"/>
        <end position="139"/>
    </location>
</feature>
<comment type="similarity">
    <text evidence="1">Belongs to the class-I fumarase family.</text>
</comment>
<gene>
    <name evidence="8" type="ORF">S06H3_61762</name>
</gene>
<dbReference type="Pfam" id="PF05681">
    <property type="entry name" value="Fumerase"/>
    <property type="match status" value="1"/>
</dbReference>
<organism evidence="8">
    <name type="scientific">marine sediment metagenome</name>
    <dbReference type="NCBI Taxonomy" id="412755"/>
    <lineage>
        <taxon>unclassified sequences</taxon>
        <taxon>metagenomes</taxon>
        <taxon>ecological metagenomes</taxon>
    </lineage>
</organism>
<keyword evidence="2" id="KW-0004">4Fe-4S</keyword>
<keyword evidence="4" id="KW-0408">Iron</keyword>
<reference evidence="8" key="1">
    <citation type="journal article" date="2014" name="Front. Microbiol.">
        <title>High frequency of phylogenetically diverse reductive dehalogenase-homologous genes in deep subseafloor sedimentary metagenomes.</title>
        <authorList>
            <person name="Kawai M."/>
            <person name="Futagami T."/>
            <person name="Toyoda A."/>
            <person name="Takaki Y."/>
            <person name="Nishi S."/>
            <person name="Hori S."/>
            <person name="Arai W."/>
            <person name="Tsubouchi T."/>
            <person name="Morono Y."/>
            <person name="Uchiyama I."/>
            <person name="Ito T."/>
            <person name="Fujiyama A."/>
            <person name="Inagaki F."/>
            <person name="Takami H."/>
        </authorList>
    </citation>
    <scope>NUCLEOTIDE SEQUENCE</scope>
    <source>
        <strain evidence="8">Expedition CK06-06</strain>
    </source>
</reference>
<evidence type="ECO:0000259" key="7">
    <source>
        <dbReference type="Pfam" id="PF05681"/>
    </source>
</evidence>
<dbReference type="GO" id="GO:0016829">
    <property type="term" value="F:lyase activity"/>
    <property type="evidence" value="ECO:0007669"/>
    <property type="project" value="UniProtKB-KW"/>
</dbReference>
<dbReference type="InterPro" id="IPR051208">
    <property type="entry name" value="Class-I_Fumarase/Tartrate_DH"/>
</dbReference>
<comment type="caution">
    <text evidence="8">The sequence shown here is derived from an EMBL/GenBank/DDBJ whole genome shotgun (WGS) entry which is preliminary data.</text>
</comment>
<dbReference type="NCBIfam" id="TIGR00722">
    <property type="entry name" value="ttdA_fumA_fumB"/>
    <property type="match status" value="1"/>
</dbReference>
<dbReference type="GO" id="GO:0051539">
    <property type="term" value="F:4 iron, 4 sulfur cluster binding"/>
    <property type="evidence" value="ECO:0007669"/>
    <property type="project" value="UniProtKB-KW"/>
</dbReference>
<dbReference type="EMBL" id="BARV01040566">
    <property type="protein sequence ID" value="GAI55253.1"/>
    <property type="molecule type" value="Genomic_DNA"/>
</dbReference>
<sequence length="140" mass="15703">MEKKNIEDGIVALIKKAETELPSDVINALKRAYEIEDGIAKIQIETILKNIDLAKKAGRPMCQDTGIQTFFVSVGIDFPYINKLKEWITNGVKKATKEIPIRPNTVDPFTGKNHGDNTGEHIPYITWDFVDGNEVQITAF</sequence>
<protein>
    <recommendedName>
        <fullName evidence="7">Fe-S hydro-lyase tartrate dehydratase alpha-type catalytic domain-containing protein</fullName>
    </recommendedName>
</protein>